<accession>A0AC60VZT2</accession>
<name>A0AC60VZT2_9ARCH</name>
<reference evidence="1 2" key="1">
    <citation type="journal article" date="2020" name="Appl. Environ. Microbiol.">
        <title>Genomic Characteristics of a Novel Species of Ammonia-Oxidizing Archaea from the Jiulong River Estuary.</title>
        <authorList>
            <person name="Zou D."/>
            <person name="Wan R."/>
            <person name="Han L."/>
            <person name="Xu M.N."/>
            <person name="Liu Y."/>
            <person name="Liu H."/>
            <person name="Kao S.J."/>
            <person name="Li M."/>
        </authorList>
    </citation>
    <scope>NUCLEOTIDE SEQUENCE [LARGE SCALE GENOMIC DNA]</scope>
    <source>
        <strain evidence="1">W1bin1</strain>
    </source>
</reference>
<proteinExistence type="predicted"/>
<evidence type="ECO:0000313" key="1">
    <source>
        <dbReference type="EMBL" id="MBA4452983.1"/>
    </source>
</evidence>
<dbReference type="EMBL" id="JACEMZ010000060">
    <property type="protein sequence ID" value="MBA4452983.1"/>
    <property type="molecule type" value="Genomic_DNA"/>
</dbReference>
<comment type="caution">
    <text evidence="1">The sequence shown here is derived from an EMBL/GenBank/DDBJ whole genome shotgun (WGS) entry which is preliminary data.</text>
</comment>
<organism evidence="1 2">
    <name type="scientific">Candidatus Nitrosomaritimum aestuariumsis</name>
    <dbReference type="NCBI Taxonomy" id="3342354"/>
    <lineage>
        <taxon>Archaea</taxon>
        <taxon>Nitrososphaerota</taxon>
        <taxon>Nitrososphaeria</taxon>
        <taxon>Nitrosopumilales</taxon>
        <taxon>Nitrosopumilaceae</taxon>
        <taxon>Candidatus Nitrosomaritimum</taxon>
    </lineage>
</organism>
<dbReference type="Proteomes" id="UP000559653">
    <property type="component" value="Unassembled WGS sequence"/>
</dbReference>
<protein>
    <submittedName>
        <fullName evidence="1">Uncharacterized protein</fullName>
    </submittedName>
</protein>
<gene>
    <name evidence="1" type="ORF">H2B03_07460</name>
</gene>
<sequence>MSITINQTEEENSLQLVNADSKNVVAVIYLLEIITKVGKHFPVIFLSLASLNVVMAANDFLANSIEFGIMNSLFAIGGFVSIIQMHQRNKTAPDFTSYDREEFETLRNVEREMT</sequence>
<evidence type="ECO:0000313" key="2">
    <source>
        <dbReference type="Proteomes" id="UP000559653"/>
    </source>
</evidence>